<evidence type="ECO:0000313" key="1">
    <source>
        <dbReference type="EMBL" id="MTK21444.1"/>
    </source>
</evidence>
<organism evidence="1 2">
    <name type="scientific">Turicibacter sanguinis</name>
    <dbReference type="NCBI Taxonomy" id="154288"/>
    <lineage>
        <taxon>Bacteria</taxon>
        <taxon>Bacillati</taxon>
        <taxon>Bacillota</taxon>
        <taxon>Erysipelotrichia</taxon>
        <taxon>Erysipelotrichales</taxon>
        <taxon>Turicibacteraceae</taxon>
        <taxon>Turicibacter</taxon>
    </lineage>
</organism>
<accession>A0A173RSI3</accession>
<dbReference type="OrthoDB" id="1653045at2"/>
<sequence>MKELFIQYCYSQEQWGLFDPDVDDFIFYANSITGVTTYAYELAPLIKPCQIKFIPQYLLTSFTIFATY</sequence>
<name>A0A173RSI3_9FIRM</name>
<dbReference type="Proteomes" id="UP000487649">
    <property type="component" value="Unassembled WGS sequence"/>
</dbReference>
<dbReference type="EMBL" id="WMQE01000016">
    <property type="protein sequence ID" value="MTK21444.1"/>
    <property type="molecule type" value="Genomic_DNA"/>
</dbReference>
<dbReference type="GeneID" id="60059323"/>
<dbReference type="AlphaFoldDB" id="A0A173RSI3"/>
<dbReference type="RefSeq" id="WP_006783629.1">
    <property type="nucleotide sequence ID" value="NZ_CABJBH010000003.1"/>
</dbReference>
<gene>
    <name evidence="1" type="ORF">GMA92_08420</name>
</gene>
<reference evidence="1 2" key="1">
    <citation type="journal article" date="2019" name="Nat. Med.">
        <title>A library of human gut bacterial isolates paired with longitudinal multiomics data enables mechanistic microbiome research.</title>
        <authorList>
            <person name="Poyet M."/>
            <person name="Groussin M."/>
            <person name="Gibbons S.M."/>
            <person name="Avila-Pacheco J."/>
            <person name="Jiang X."/>
            <person name="Kearney S.M."/>
            <person name="Perrotta A.R."/>
            <person name="Berdy B."/>
            <person name="Zhao S."/>
            <person name="Lieberman T.D."/>
            <person name="Swanson P.K."/>
            <person name="Smith M."/>
            <person name="Roesemann S."/>
            <person name="Alexander J.E."/>
            <person name="Rich S.A."/>
            <person name="Livny J."/>
            <person name="Vlamakis H."/>
            <person name="Clish C."/>
            <person name="Bullock K."/>
            <person name="Deik A."/>
            <person name="Scott J."/>
            <person name="Pierce K.A."/>
            <person name="Xavier R.J."/>
            <person name="Alm E.J."/>
        </authorList>
    </citation>
    <scope>NUCLEOTIDE SEQUENCE [LARGE SCALE GENOMIC DNA]</scope>
    <source>
        <strain evidence="1 2">BIOML-A198</strain>
    </source>
</reference>
<evidence type="ECO:0000313" key="2">
    <source>
        <dbReference type="Proteomes" id="UP000487649"/>
    </source>
</evidence>
<proteinExistence type="predicted"/>
<protein>
    <submittedName>
        <fullName evidence="1">Uncharacterized protein</fullName>
    </submittedName>
</protein>
<comment type="caution">
    <text evidence="1">The sequence shown here is derived from an EMBL/GenBank/DDBJ whole genome shotgun (WGS) entry which is preliminary data.</text>
</comment>